<dbReference type="GO" id="GO:0003677">
    <property type="term" value="F:DNA binding"/>
    <property type="evidence" value="ECO:0007669"/>
    <property type="project" value="UniProtKB-KW"/>
</dbReference>
<sequence>MAKQLYDYWFVQFDFPNEEGKPYKSNGGEMVWNEVLKREIPKDWEVLSFGDLFNIGNGKNIPNSSGTIPAYGGNGIIKYVDKSNYDSCFIVGRVGANCGSLHYSPTKCWVSDNAISVVPKNLNEIAYLLFSLKLYDLSKNKGGSSQPLVTHKGLECLAFPYSVKFVSKFCNIANKLLNLYFENINSLLSLTKQRNELLPLLMNGQVSVNSDLSVYKKLRRGKSPP</sequence>
<evidence type="ECO:0000256" key="3">
    <source>
        <dbReference type="ARBA" id="ARBA00023125"/>
    </source>
</evidence>
<evidence type="ECO:0000256" key="2">
    <source>
        <dbReference type="ARBA" id="ARBA00022747"/>
    </source>
</evidence>
<comment type="similarity">
    <text evidence="1">Belongs to the type-I restriction system S methylase family.</text>
</comment>
<dbReference type="SUPFAM" id="SSF116734">
    <property type="entry name" value="DNA methylase specificity domain"/>
    <property type="match status" value="1"/>
</dbReference>
<reference evidence="5 6" key="1">
    <citation type="journal article" date="2019" name="Nat. Med.">
        <title>A library of human gut bacterial isolates paired with longitudinal multiomics data enables mechanistic microbiome research.</title>
        <authorList>
            <person name="Poyet M."/>
            <person name="Groussin M."/>
            <person name="Gibbons S.M."/>
            <person name="Avila-Pacheco J."/>
            <person name="Jiang X."/>
            <person name="Kearney S.M."/>
            <person name="Perrotta A.R."/>
            <person name="Berdy B."/>
            <person name="Zhao S."/>
            <person name="Lieberman T.D."/>
            <person name="Swanson P.K."/>
            <person name="Smith M."/>
            <person name="Roesemann S."/>
            <person name="Alexander J.E."/>
            <person name="Rich S.A."/>
            <person name="Livny J."/>
            <person name="Vlamakis H."/>
            <person name="Clish C."/>
            <person name="Bullock K."/>
            <person name="Deik A."/>
            <person name="Scott J."/>
            <person name="Pierce K.A."/>
            <person name="Xavier R.J."/>
            <person name="Alm E.J."/>
        </authorList>
    </citation>
    <scope>NUCLEOTIDE SEQUENCE [LARGE SCALE GENOMIC DNA]</scope>
    <source>
        <strain evidence="5 6">BIOML-A7</strain>
    </source>
</reference>
<comment type="caution">
    <text evidence="5">The sequence shown here is derived from an EMBL/GenBank/DDBJ whole genome shotgun (WGS) entry which is preliminary data.</text>
</comment>
<organism evidence="5 6">
    <name type="scientific">Bacteroides fragilis</name>
    <dbReference type="NCBI Taxonomy" id="817"/>
    <lineage>
        <taxon>Bacteria</taxon>
        <taxon>Pseudomonadati</taxon>
        <taxon>Bacteroidota</taxon>
        <taxon>Bacteroidia</taxon>
        <taxon>Bacteroidales</taxon>
        <taxon>Bacteroidaceae</taxon>
        <taxon>Bacteroides</taxon>
    </lineage>
</organism>
<dbReference type="EMBL" id="VWAW01000019">
    <property type="protein sequence ID" value="KAA5169550.1"/>
    <property type="molecule type" value="Genomic_DNA"/>
</dbReference>
<dbReference type="AlphaFoldDB" id="A0A642KMT4"/>
<dbReference type="GO" id="GO:0009307">
    <property type="term" value="P:DNA restriction-modification system"/>
    <property type="evidence" value="ECO:0007669"/>
    <property type="project" value="UniProtKB-KW"/>
</dbReference>
<dbReference type="Proteomes" id="UP000436803">
    <property type="component" value="Unassembled WGS sequence"/>
</dbReference>
<dbReference type="InterPro" id="IPR000055">
    <property type="entry name" value="Restrct_endonuc_typeI_TRD"/>
</dbReference>
<protein>
    <recommendedName>
        <fullName evidence="4">Type I restriction modification DNA specificity domain-containing protein</fullName>
    </recommendedName>
</protein>
<keyword evidence="2" id="KW-0680">Restriction system</keyword>
<evidence type="ECO:0000313" key="6">
    <source>
        <dbReference type="Proteomes" id="UP000436803"/>
    </source>
</evidence>
<dbReference type="CDD" id="cd17266">
    <property type="entry name" value="RMtype1_S_Sau1132ORF3780P-TRD2-CR2_like"/>
    <property type="match status" value="1"/>
</dbReference>
<dbReference type="Gene3D" id="3.90.220.20">
    <property type="entry name" value="DNA methylase specificity domains"/>
    <property type="match status" value="1"/>
</dbReference>
<keyword evidence="3" id="KW-0238">DNA-binding</keyword>
<dbReference type="Pfam" id="PF01420">
    <property type="entry name" value="Methylase_S"/>
    <property type="match status" value="1"/>
</dbReference>
<feature type="domain" description="Type I restriction modification DNA specificity" evidence="4">
    <location>
        <begin position="41"/>
        <end position="160"/>
    </location>
</feature>
<gene>
    <name evidence="5" type="ORF">F2Z29_19375</name>
</gene>
<proteinExistence type="inferred from homology"/>
<evidence type="ECO:0000313" key="5">
    <source>
        <dbReference type="EMBL" id="KAA5169550.1"/>
    </source>
</evidence>
<accession>A0A642KMT4</accession>
<name>A0A642KMT4_BACFG</name>
<dbReference type="InterPro" id="IPR044946">
    <property type="entry name" value="Restrct_endonuc_typeI_TRD_sf"/>
</dbReference>
<evidence type="ECO:0000256" key="1">
    <source>
        <dbReference type="ARBA" id="ARBA00010923"/>
    </source>
</evidence>
<evidence type="ECO:0000259" key="4">
    <source>
        <dbReference type="Pfam" id="PF01420"/>
    </source>
</evidence>